<reference evidence="1 2" key="1">
    <citation type="submission" date="2018-04" db="EMBL/GenBank/DDBJ databases">
        <authorList>
            <person name="Vogel A."/>
        </authorList>
    </citation>
    <scope>NUCLEOTIDE SEQUENCE [LARGE SCALE GENOMIC DNA]</scope>
</reference>
<evidence type="ECO:0000313" key="2">
    <source>
        <dbReference type="Proteomes" id="UP000595140"/>
    </source>
</evidence>
<dbReference type="AlphaFoldDB" id="A0A484MXC4"/>
<name>A0A484MXC4_9ASTE</name>
<keyword evidence="2" id="KW-1185">Reference proteome</keyword>
<accession>A0A484MXC4</accession>
<dbReference type="EMBL" id="OOIL02004928">
    <property type="protein sequence ID" value="VFQ93460.1"/>
    <property type="molecule type" value="Genomic_DNA"/>
</dbReference>
<sequence>MLTKSTIKPQNENLIEAFVEFDDSWLEQSVDDMTNVTQNEAKSFPSLFPDSFPSLMPTHQRTVCVLDYISKGDHQRQEKMVCLHWQLYMLIFKCETLFSKL</sequence>
<evidence type="ECO:0000313" key="1">
    <source>
        <dbReference type="EMBL" id="VFQ93460.1"/>
    </source>
</evidence>
<organism evidence="1 2">
    <name type="scientific">Cuscuta campestris</name>
    <dbReference type="NCBI Taxonomy" id="132261"/>
    <lineage>
        <taxon>Eukaryota</taxon>
        <taxon>Viridiplantae</taxon>
        <taxon>Streptophyta</taxon>
        <taxon>Embryophyta</taxon>
        <taxon>Tracheophyta</taxon>
        <taxon>Spermatophyta</taxon>
        <taxon>Magnoliopsida</taxon>
        <taxon>eudicotyledons</taxon>
        <taxon>Gunneridae</taxon>
        <taxon>Pentapetalae</taxon>
        <taxon>asterids</taxon>
        <taxon>lamiids</taxon>
        <taxon>Solanales</taxon>
        <taxon>Convolvulaceae</taxon>
        <taxon>Cuscuteae</taxon>
        <taxon>Cuscuta</taxon>
        <taxon>Cuscuta subgen. Grammica</taxon>
        <taxon>Cuscuta sect. Cleistogrammica</taxon>
    </lineage>
</organism>
<proteinExistence type="predicted"/>
<gene>
    <name evidence="1" type="ORF">CCAM_LOCUS35236</name>
</gene>
<protein>
    <submittedName>
        <fullName evidence="1">Uncharacterized protein</fullName>
    </submittedName>
</protein>
<dbReference type="Proteomes" id="UP000595140">
    <property type="component" value="Unassembled WGS sequence"/>
</dbReference>